<gene>
    <name evidence="1" type="ORF">LTRI10_LOCUS1568</name>
</gene>
<protein>
    <submittedName>
        <fullName evidence="1">Uncharacterized protein</fullName>
    </submittedName>
</protein>
<proteinExistence type="predicted"/>
<name>A0AAV2CB57_9ROSI</name>
<organism evidence="1 2">
    <name type="scientific">Linum trigynum</name>
    <dbReference type="NCBI Taxonomy" id="586398"/>
    <lineage>
        <taxon>Eukaryota</taxon>
        <taxon>Viridiplantae</taxon>
        <taxon>Streptophyta</taxon>
        <taxon>Embryophyta</taxon>
        <taxon>Tracheophyta</taxon>
        <taxon>Spermatophyta</taxon>
        <taxon>Magnoliopsida</taxon>
        <taxon>eudicotyledons</taxon>
        <taxon>Gunneridae</taxon>
        <taxon>Pentapetalae</taxon>
        <taxon>rosids</taxon>
        <taxon>fabids</taxon>
        <taxon>Malpighiales</taxon>
        <taxon>Linaceae</taxon>
        <taxon>Linum</taxon>
    </lineage>
</organism>
<sequence length="69" mass="7465">MPGRGFEFAAAAATAALELRRRGGSVKLAGRNQISLGCGSLWNVQLSEKRDGDYGDVSDWYGDVGFREK</sequence>
<accession>A0AAV2CB57</accession>
<dbReference type="EMBL" id="OZ034813">
    <property type="protein sequence ID" value="CAL1353688.1"/>
    <property type="molecule type" value="Genomic_DNA"/>
</dbReference>
<evidence type="ECO:0000313" key="1">
    <source>
        <dbReference type="EMBL" id="CAL1353688.1"/>
    </source>
</evidence>
<keyword evidence="2" id="KW-1185">Reference proteome</keyword>
<dbReference type="Proteomes" id="UP001497516">
    <property type="component" value="Chromosome 1"/>
</dbReference>
<reference evidence="1 2" key="1">
    <citation type="submission" date="2024-04" db="EMBL/GenBank/DDBJ databases">
        <authorList>
            <person name="Fracassetti M."/>
        </authorList>
    </citation>
    <scope>NUCLEOTIDE SEQUENCE [LARGE SCALE GENOMIC DNA]</scope>
</reference>
<evidence type="ECO:0000313" key="2">
    <source>
        <dbReference type="Proteomes" id="UP001497516"/>
    </source>
</evidence>
<dbReference type="AlphaFoldDB" id="A0AAV2CB57"/>